<dbReference type="Pfam" id="PF00535">
    <property type="entry name" value="Glycos_transf_2"/>
    <property type="match status" value="1"/>
</dbReference>
<dbReference type="PANTHER" id="PTHR11675">
    <property type="entry name" value="N-ACETYLGALACTOSAMINYLTRANSFERASE"/>
    <property type="match status" value="1"/>
</dbReference>
<feature type="non-terminal residue" evidence="3">
    <location>
        <position position="388"/>
    </location>
</feature>
<dbReference type="Proteomes" id="UP000030746">
    <property type="component" value="Unassembled WGS sequence"/>
</dbReference>
<dbReference type="SUPFAM" id="SSF53448">
    <property type="entry name" value="Nucleotide-diphospho-sugar transferases"/>
    <property type="match status" value="1"/>
</dbReference>
<feature type="non-terminal residue" evidence="3">
    <location>
        <position position="1"/>
    </location>
</feature>
<dbReference type="GO" id="GO:0004653">
    <property type="term" value="F:polypeptide N-acetylgalactosaminyltransferase activity"/>
    <property type="evidence" value="ECO:0007669"/>
    <property type="project" value="TreeGrafter"/>
</dbReference>
<feature type="domain" description="Glycosyltransferase 2-like" evidence="2">
    <location>
        <begin position="61"/>
        <end position="204"/>
    </location>
</feature>
<dbReference type="KEGG" id="lgi:LOTGIDRAFT_63331"/>
<gene>
    <name evidence="3" type="ORF">LOTGIDRAFT_63331</name>
</gene>
<dbReference type="HOGENOM" id="CLU_013477_0_0_1"/>
<protein>
    <recommendedName>
        <fullName evidence="2">Glycosyltransferase 2-like domain-containing protein</fullName>
    </recommendedName>
</protein>
<dbReference type="AlphaFoldDB" id="V4AC23"/>
<dbReference type="GeneID" id="20251667"/>
<keyword evidence="4" id="KW-1185">Reference proteome</keyword>
<dbReference type="InterPro" id="IPR029044">
    <property type="entry name" value="Nucleotide-diphossugar_trans"/>
</dbReference>
<dbReference type="PANTHER" id="PTHR11675:SF126">
    <property type="entry name" value="RICIN B LECTIN DOMAIN-CONTAINING PROTEIN"/>
    <property type="match status" value="1"/>
</dbReference>
<dbReference type="OrthoDB" id="6043972at2759"/>
<keyword evidence="1" id="KW-1015">Disulfide bond</keyword>
<name>V4AC23_LOTGI</name>
<accession>V4AC23</accession>
<evidence type="ECO:0000256" key="1">
    <source>
        <dbReference type="ARBA" id="ARBA00023157"/>
    </source>
</evidence>
<proteinExistence type="predicted"/>
<dbReference type="RefSeq" id="XP_009056639.1">
    <property type="nucleotide sequence ID" value="XM_009058391.1"/>
</dbReference>
<evidence type="ECO:0000313" key="3">
    <source>
        <dbReference type="EMBL" id="ESO92655.1"/>
    </source>
</evidence>
<dbReference type="GO" id="GO:0006493">
    <property type="term" value="P:protein O-linked glycosylation"/>
    <property type="evidence" value="ECO:0007669"/>
    <property type="project" value="TreeGrafter"/>
</dbReference>
<reference evidence="3 4" key="1">
    <citation type="journal article" date="2013" name="Nature">
        <title>Insights into bilaterian evolution from three spiralian genomes.</title>
        <authorList>
            <person name="Simakov O."/>
            <person name="Marletaz F."/>
            <person name="Cho S.J."/>
            <person name="Edsinger-Gonzales E."/>
            <person name="Havlak P."/>
            <person name="Hellsten U."/>
            <person name="Kuo D.H."/>
            <person name="Larsson T."/>
            <person name="Lv J."/>
            <person name="Arendt D."/>
            <person name="Savage R."/>
            <person name="Osoegawa K."/>
            <person name="de Jong P."/>
            <person name="Grimwood J."/>
            <person name="Chapman J.A."/>
            <person name="Shapiro H."/>
            <person name="Aerts A."/>
            <person name="Otillar R.P."/>
            <person name="Terry A.Y."/>
            <person name="Boore J.L."/>
            <person name="Grigoriev I.V."/>
            <person name="Lindberg D.R."/>
            <person name="Seaver E.C."/>
            <person name="Weisblat D.A."/>
            <person name="Putnam N.H."/>
            <person name="Rokhsar D.S."/>
        </authorList>
    </citation>
    <scope>NUCLEOTIDE SEQUENCE [LARGE SCALE GENOMIC DNA]</scope>
</reference>
<organism evidence="3 4">
    <name type="scientific">Lottia gigantea</name>
    <name type="common">Giant owl limpet</name>
    <dbReference type="NCBI Taxonomy" id="225164"/>
    <lineage>
        <taxon>Eukaryota</taxon>
        <taxon>Metazoa</taxon>
        <taxon>Spiralia</taxon>
        <taxon>Lophotrochozoa</taxon>
        <taxon>Mollusca</taxon>
        <taxon>Gastropoda</taxon>
        <taxon>Patellogastropoda</taxon>
        <taxon>Lottioidea</taxon>
        <taxon>Lottiidae</taxon>
        <taxon>Lottia</taxon>
    </lineage>
</organism>
<evidence type="ECO:0000259" key="2">
    <source>
        <dbReference type="Pfam" id="PF00535"/>
    </source>
</evidence>
<dbReference type="GO" id="GO:0005794">
    <property type="term" value="C:Golgi apparatus"/>
    <property type="evidence" value="ECO:0007669"/>
    <property type="project" value="TreeGrafter"/>
</dbReference>
<dbReference type="Gene3D" id="3.90.550.10">
    <property type="entry name" value="Spore Coat Polysaccharide Biosynthesis Protein SpsA, Chain A"/>
    <property type="match status" value="1"/>
</dbReference>
<dbReference type="CTD" id="20251667"/>
<evidence type="ECO:0000313" key="4">
    <source>
        <dbReference type="Proteomes" id="UP000030746"/>
    </source>
</evidence>
<dbReference type="STRING" id="225164.V4AC23"/>
<dbReference type="OMA" id="SHMEVNE"/>
<sequence length="388" mass="45197">GELGRGVVFVATEKEKSDAAMERYRVNVYASDLIPLNRMVPDSRPQECSSMEYPDNLPTTSVVIPFHNEWPSILLRTVYSLLNRTPKYILKQIILVDDASDLGNLKEDLDVYIEEHFPDKRVQIVRLKQRVGLIKARLVGFDHVTSEVVSFFDSHMEVNTKWLEPLLVEIKKNWTTLAMGHLDYIKADTLQYDFEAGYKTRYGFDWRLIFFETYFRPDQVEGKSSTDPLPGVVMVGPAFAINVTYFKHIGKYDGGMKIWGGENIELAWRVWMCGGKLLHLPCSKIGHIARTQPYVFPEGRHETEVYNYKRAVDVWMGNYSKYVYEYYPDMQDIDAGDLTERFEIKRRLQCKNFDWYLKHVWPELFPYEENVIAFGGLQNVESSECLDN</sequence>
<dbReference type="InterPro" id="IPR001173">
    <property type="entry name" value="Glyco_trans_2-like"/>
</dbReference>
<dbReference type="EMBL" id="KB202050">
    <property type="protein sequence ID" value="ESO92655.1"/>
    <property type="molecule type" value="Genomic_DNA"/>
</dbReference>